<dbReference type="InterPro" id="IPR027417">
    <property type="entry name" value="P-loop_NTPase"/>
</dbReference>
<dbReference type="Pfam" id="PF19568">
    <property type="entry name" value="Spore_III_AA"/>
    <property type="match status" value="1"/>
</dbReference>
<dbReference type="OMA" id="HTECESE"/>
<sequence>MHQVERLGPVRKLVKDGVVPPDLRWLQVTKKLWFTYHEDLTDGAGAYFTKKGGTLTKAEKRAAKEKAEEDAPVAEKYAKQEKKKAKLVRKIEKACKNQNFGKLAMYQKQLETMSATLCELQLQVRDEMRANGRIDEYIAMRNGDELAGNTGQEIAIMPPDSIPTAHHQPGNESASPLPPSLALLINDVSDDVASLVPSELEIRSLSPSTGRPGVEYMFISTKSGLIELCERGGIWRGEGDEYTVVIDVEGVPGHVSLLQICVDVSSIYVFDGLAIGEQTLLDALTPFFQARNVLKVLHDVHMDALGIWQKSAEKLSLQGVLDTQLVMEACSTKEGEMFSGFNTVLAEWHPNGKLTQHPTKAMIHQIMDANKQFVLQRPLSTAFLEYAVLDVLLLHECIPTILRVLSSGVGNKSVQQLVEASEQRAINAVKNNGNRSVWVDEACRLASVELLALRGVTPTMLSKTIDPDMDSLLRLLPARFRNAPLFEQPEMIFRIIDVVLDKGRQAYVFVDGQGRKLLLESEGDAGNTEALVTPEDIALVVQNIGMRKFGGDNRAGIDGSLHRISAMRNKANEVYGLTLRVGRAFPGVSDVVLDVLHSSGPAASSSAISIGGVPAPSVLILGLPGHGKTTLIRDIARSLSCSGHQSVCIIDTSNEIGGDGDVPHHHVGYARRMMVPSLDVQAQVMVECVQNHTVSTMIIDEIGRLAEVVAAQTVRQRGVAIIASAHGDLRSLIKNSELCGLVGGIETVTIGDEVAKKRSGSKSKTQRMHAPTFDVIVEVKGRNEYVVIFNTAQAVDDILEGRFVKGQWRSRDPETGSIRMQLVRV</sequence>
<dbReference type="STRING" id="431595.K3WXX3"/>
<dbReference type="InParanoid" id="K3WXX3"/>
<dbReference type="GO" id="GO:0006139">
    <property type="term" value="P:nucleobase-containing compound metabolic process"/>
    <property type="evidence" value="ECO:0007669"/>
    <property type="project" value="InterPro"/>
</dbReference>
<dbReference type="GO" id="GO:0003676">
    <property type="term" value="F:nucleic acid binding"/>
    <property type="evidence" value="ECO:0007669"/>
    <property type="project" value="InterPro"/>
</dbReference>
<reference evidence="5" key="1">
    <citation type="journal article" date="2010" name="Genome Biol.">
        <title>Genome sequence of the necrotrophic plant pathogen Pythium ultimum reveals original pathogenicity mechanisms and effector repertoire.</title>
        <authorList>
            <person name="Levesque C.A."/>
            <person name="Brouwer H."/>
            <person name="Cano L."/>
            <person name="Hamilton J.P."/>
            <person name="Holt C."/>
            <person name="Huitema E."/>
            <person name="Raffaele S."/>
            <person name="Robideau G.P."/>
            <person name="Thines M."/>
            <person name="Win J."/>
            <person name="Zerillo M.M."/>
            <person name="Beakes G.W."/>
            <person name="Boore J.L."/>
            <person name="Busam D."/>
            <person name="Dumas B."/>
            <person name="Ferriera S."/>
            <person name="Fuerstenberg S.I."/>
            <person name="Gachon C.M."/>
            <person name="Gaulin E."/>
            <person name="Govers F."/>
            <person name="Grenville-Briggs L."/>
            <person name="Horner N."/>
            <person name="Hostetler J."/>
            <person name="Jiang R.H."/>
            <person name="Johnson J."/>
            <person name="Krajaejun T."/>
            <person name="Lin H."/>
            <person name="Meijer H.J."/>
            <person name="Moore B."/>
            <person name="Morris P."/>
            <person name="Phuntmart V."/>
            <person name="Puiu D."/>
            <person name="Shetty J."/>
            <person name="Stajich J.E."/>
            <person name="Tripathy S."/>
            <person name="Wawra S."/>
            <person name="van West P."/>
            <person name="Whitty B.R."/>
            <person name="Coutinho P.M."/>
            <person name="Henrissat B."/>
            <person name="Martin F."/>
            <person name="Thomas P.D."/>
            <person name="Tyler B.M."/>
            <person name="De Vries R.P."/>
            <person name="Kamoun S."/>
            <person name="Yandell M."/>
            <person name="Tisserat N."/>
            <person name="Buell C.R."/>
        </authorList>
    </citation>
    <scope>NUCLEOTIDE SEQUENCE</scope>
    <source>
        <strain evidence="5">DAOM:BR144</strain>
    </source>
</reference>
<evidence type="ECO:0000313" key="5">
    <source>
        <dbReference type="Proteomes" id="UP000019132"/>
    </source>
</evidence>
<dbReference type="SUPFAM" id="SSF53098">
    <property type="entry name" value="Ribonuclease H-like"/>
    <property type="match status" value="1"/>
</dbReference>
<dbReference type="EnsemblProtists" id="PYU1_T009821">
    <property type="protein sequence ID" value="PYU1_T009821"/>
    <property type="gene ID" value="PYU1_G009803"/>
</dbReference>
<evidence type="ECO:0000259" key="3">
    <source>
        <dbReference type="SMART" id="SM00382"/>
    </source>
</evidence>
<dbReference type="SMART" id="SM00382">
    <property type="entry name" value="AAA"/>
    <property type="match status" value="1"/>
</dbReference>
<dbReference type="SUPFAM" id="SSF52540">
    <property type="entry name" value="P-loop containing nucleoside triphosphate hydrolases"/>
    <property type="match status" value="1"/>
</dbReference>
<dbReference type="GO" id="GO:0008408">
    <property type="term" value="F:3'-5' exonuclease activity"/>
    <property type="evidence" value="ECO:0007669"/>
    <property type="project" value="InterPro"/>
</dbReference>
<dbReference type="InterPro" id="IPR002562">
    <property type="entry name" value="3'-5'_exonuclease_dom"/>
</dbReference>
<feature type="domain" description="AAA+ ATPase" evidence="3">
    <location>
        <begin position="614"/>
        <end position="749"/>
    </location>
</feature>
<dbReference type="InterPro" id="IPR012337">
    <property type="entry name" value="RNaseH-like_sf"/>
</dbReference>
<dbReference type="InterPro" id="IPR036397">
    <property type="entry name" value="RNaseH_sf"/>
</dbReference>
<evidence type="ECO:0000256" key="1">
    <source>
        <dbReference type="ARBA" id="ARBA00022741"/>
    </source>
</evidence>
<reference evidence="4" key="3">
    <citation type="submission" date="2015-02" db="UniProtKB">
        <authorList>
            <consortium name="EnsemblProtists"/>
        </authorList>
    </citation>
    <scope>IDENTIFICATION</scope>
    <source>
        <strain evidence="4">DAOM BR144</strain>
    </source>
</reference>
<evidence type="ECO:0000256" key="2">
    <source>
        <dbReference type="ARBA" id="ARBA00022840"/>
    </source>
</evidence>
<dbReference type="GO" id="GO:0005524">
    <property type="term" value="F:ATP binding"/>
    <property type="evidence" value="ECO:0007669"/>
    <property type="project" value="UniProtKB-KW"/>
</dbReference>
<dbReference type="Gene3D" id="3.30.420.10">
    <property type="entry name" value="Ribonuclease H-like superfamily/Ribonuclease H"/>
    <property type="match status" value="1"/>
</dbReference>
<dbReference type="EMBL" id="GL376624">
    <property type="status" value="NOT_ANNOTATED_CDS"/>
    <property type="molecule type" value="Genomic_DNA"/>
</dbReference>
<dbReference type="InterPro" id="IPR003593">
    <property type="entry name" value="AAA+_ATPase"/>
</dbReference>
<dbReference type="Pfam" id="PF01612">
    <property type="entry name" value="DNA_pol_A_exo1"/>
    <property type="match status" value="1"/>
</dbReference>
<dbReference type="AlphaFoldDB" id="K3WXX3"/>
<dbReference type="Gene3D" id="3.40.50.300">
    <property type="entry name" value="P-loop containing nucleotide triphosphate hydrolases"/>
    <property type="match status" value="1"/>
</dbReference>
<keyword evidence="5" id="KW-1185">Reference proteome</keyword>
<proteinExistence type="predicted"/>
<dbReference type="InterPro" id="IPR045735">
    <property type="entry name" value="Spore_III_AA_AAA+_ATPase"/>
</dbReference>
<reference evidence="5" key="2">
    <citation type="submission" date="2010-04" db="EMBL/GenBank/DDBJ databases">
        <authorList>
            <person name="Buell R."/>
            <person name="Hamilton J."/>
            <person name="Hostetler J."/>
        </authorList>
    </citation>
    <scope>NUCLEOTIDE SEQUENCE [LARGE SCALE GENOMIC DNA]</scope>
    <source>
        <strain evidence="5">DAOM:BR144</strain>
    </source>
</reference>
<protein>
    <recommendedName>
        <fullName evidence="3">AAA+ ATPase domain-containing protein</fullName>
    </recommendedName>
</protein>
<keyword evidence="1" id="KW-0547">Nucleotide-binding</keyword>
<dbReference type="PANTHER" id="PTHR20953">
    <property type="entry name" value="KINASE-RELATED"/>
    <property type="match status" value="1"/>
</dbReference>
<accession>K3WXX3</accession>
<dbReference type="VEuPathDB" id="FungiDB:PYU1_G009803"/>
<dbReference type="Proteomes" id="UP000019132">
    <property type="component" value="Unassembled WGS sequence"/>
</dbReference>
<dbReference type="HOGENOM" id="CLU_343435_0_0_1"/>
<name>K3WXX3_GLOUD</name>
<dbReference type="PANTHER" id="PTHR20953:SF3">
    <property type="entry name" value="P-LOOP CONTAINING NUCLEOSIDE TRIPHOSPHATE HYDROLASES SUPERFAMILY PROTEIN"/>
    <property type="match status" value="1"/>
</dbReference>
<keyword evidence="2" id="KW-0067">ATP-binding</keyword>
<evidence type="ECO:0000313" key="4">
    <source>
        <dbReference type="EnsemblProtists" id="PYU1_T009821"/>
    </source>
</evidence>
<dbReference type="eggNOG" id="ENOG502QQ4X">
    <property type="taxonomic scope" value="Eukaryota"/>
</dbReference>
<dbReference type="CDD" id="cd00009">
    <property type="entry name" value="AAA"/>
    <property type="match status" value="1"/>
</dbReference>
<organism evidence="4 5">
    <name type="scientific">Globisporangium ultimum (strain ATCC 200006 / CBS 805.95 / DAOM BR144)</name>
    <name type="common">Pythium ultimum</name>
    <dbReference type="NCBI Taxonomy" id="431595"/>
    <lineage>
        <taxon>Eukaryota</taxon>
        <taxon>Sar</taxon>
        <taxon>Stramenopiles</taxon>
        <taxon>Oomycota</taxon>
        <taxon>Peronosporomycetes</taxon>
        <taxon>Pythiales</taxon>
        <taxon>Pythiaceae</taxon>
        <taxon>Globisporangium</taxon>
    </lineage>
</organism>